<dbReference type="GO" id="GO:0006596">
    <property type="term" value="P:polyamine biosynthetic process"/>
    <property type="evidence" value="ECO:0007669"/>
    <property type="project" value="UniProtKB-KW"/>
</dbReference>
<keyword evidence="4" id="KW-1185">Reference proteome</keyword>
<dbReference type="Gene3D" id="3.40.50.150">
    <property type="entry name" value="Vaccinia Virus protein VP39"/>
    <property type="match status" value="1"/>
</dbReference>
<dbReference type="RefSeq" id="WP_169338798.1">
    <property type="nucleotide sequence ID" value="NZ_LR134473.1"/>
</dbReference>
<accession>A0A448P392</accession>
<name>A0A448P392_9ACTN</name>
<evidence type="ECO:0000313" key="4">
    <source>
        <dbReference type="Proteomes" id="UP000277858"/>
    </source>
</evidence>
<keyword evidence="1" id="KW-0620">Polyamine biosynthesis</keyword>
<reference evidence="3 4" key="1">
    <citation type="submission" date="2018-12" db="EMBL/GenBank/DDBJ databases">
        <authorList>
            <consortium name="Pathogen Informatics"/>
        </authorList>
    </citation>
    <scope>NUCLEOTIDE SEQUENCE [LARGE SCALE GENOMIC DNA]</scope>
    <source>
        <strain evidence="3 4">NCTC13652</strain>
    </source>
</reference>
<feature type="compositionally biased region" description="Basic and acidic residues" evidence="2">
    <location>
        <begin position="12"/>
        <end position="29"/>
    </location>
</feature>
<dbReference type="SUPFAM" id="SSF53335">
    <property type="entry name" value="S-adenosyl-L-methionine-dependent methyltransferases"/>
    <property type="match status" value="1"/>
</dbReference>
<dbReference type="Proteomes" id="UP000277858">
    <property type="component" value="Chromosome"/>
</dbReference>
<dbReference type="AlphaFoldDB" id="A0A448P392"/>
<proteinExistence type="predicted"/>
<sequence>MADSARSAAPGRRSDVGETGGDRLVPDPDHQGAWIVRIGGADQSWLDPSDPTRLEFDYMERIADHLDLHRPAGERMRVIHIGGAGMNLARYVTATRPTSPQIVLEPDAALTEEVRRKAPLAPHSGIKVRPVDGRAGIAAMREDLADVVILDAFAGARVPGELVTTQFLADVSRVLHPDGIMVANVTDSAPLSWTRRVVAGMRQTFGHVLLEAESATLKGRRYGNIILAAGNAPFPLADVIRRCAGAAFPFRVVRGAALSRMLTGVEAFTDADAASSPGPPQGGTYFS</sequence>
<evidence type="ECO:0000256" key="2">
    <source>
        <dbReference type="SAM" id="MobiDB-lite"/>
    </source>
</evidence>
<dbReference type="STRING" id="1122997.GCA_000425285_01620"/>
<protein>
    <submittedName>
        <fullName evidence="3">Spermidine synthase</fullName>
    </submittedName>
</protein>
<dbReference type="PANTHER" id="PTHR43317">
    <property type="entry name" value="THERMOSPERMINE SYNTHASE ACAULIS5"/>
    <property type="match status" value="1"/>
</dbReference>
<evidence type="ECO:0000256" key="1">
    <source>
        <dbReference type="ARBA" id="ARBA00023115"/>
    </source>
</evidence>
<dbReference type="InterPro" id="IPR029063">
    <property type="entry name" value="SAM-dependent_MTases_sf"/>
</dbReference>
<organism evidence="3 4">
    <name type="scientific">Acidipropionibacterium jensenii</name>
    <dbReference type="NCBI Taxonomy" id="1749"/>
    <lineage>
        <taxon>Bacteria</taxon>
        <taxon>Bacillati</taxon>
        <taxon>Actinomycetota</taxon>
        <taxon>Actinomycetes</taxon>
        <taxon>Propionibacteriales</taxon>
        <taxon>Propionibacteriaceae</taxon>
        <taxon>Acidipropionibacterium</taxon>
    </lineage>
</organism>
<gene>
    <name evidence="3" type="ORF">NCTC13652_02797</name>
</gene>
<dbReference type="NCBIfam" id="NF037959">
    <property type="entry name" value="MFS_SpdSyn"/>
    <property type="match status" value="1"/>
</dbReference>
<dbReference type="EMBL" id="LR134473">
    <property type="protein sequence ID" value="VEI04565.1"/>
    <property type="molecule type" value="Genomic_DNA"/>
</dbReference>
<dbReference type="PANTHER" id="PTHR43317:SF1">
    <property type="entry name" value="THERMOSPERMINE SYNTHASE ACAULIS5"/>
    <property type="match status" value="1"/>
</dbReference>
<evidence type="ECO:0000313" key="3">
    <source>
        <dbReference type="EMBL" id="VEI04565.1"/>
    </source>
</evidence>
<feature type="region of interest" description="Disordered" evidence="2">
    <location>
        <begin position="1"/>
        <end position="29"/>
    </location>
</feature>